<protein>
    <submittedName>
        <fullName evidence="2">Uncharacterized protein</fullName>
    </submittedName>
</protein>
<organism evidence="2 3">
    <name type="scientific">Streptomyces alanosinicus</name>
    <dbReference type="NCBI Taxonomy" id="68171"/>
    <lineage>
        <taxon>Bacteria</taxon>
        <taxon>Bacillati</taxon>
        <taxon>Actinomycetota</taxon>
        <taxon>Actinomycetes</taxon>
        <taxon>Kitasatosporales</taxon>
        <taxon>Streptomycetaceae</taxon>
        <taxon>Streptomyces</taxon>
    </lineage>
</organism>
<dbReference type="EMBL" id="BMVG01000037">
    <property type="protein sequence ID" value="GHE12974.1"/>
    <property type="molecule type" value="Genomic_DNA"/>
</dbReference>
<evidence type="ECO:0000256" key="1">
    <source>
        <dbReference type="SAM" id="MobiDB-lite"/>
    </source>
</evidence>
<evidence type="ECO:0000313" key="2">
    <source>
        <dbReference type="EMBL" id="GHE12974.1"/>
    </source>
</evidence>
<dbReference type="RefSeq" id="WP_189958369.1">
    <property type="nucleotide sequence ID" value="NZ_BMVG01000037.1"/>
</dbReference>
<reference evidence="2" key="2">
    <citation type="submission" date="2020-09" db="EMBL/GenBank/DDBJ databases">
        <authorList>
            <person name="Sun Q."/>
            <person name="Ohkuma M."/>
        </authorList>
    </citation>
    <scope>NUCLEOTIDE SEQUENCE</scope>
    <source>
        <strain evidence="2">JCM 4714</strain>
    </source>
</reference>
<sequence length="652" mass="73407">MPRRGERKQRVRSSAPKPLPTRDLEHVGIRTVTWARRGGTASHFVNPAQYQCSILAAQLADEWITYTRSMALSDGGAGLALAVRSFAKFVDKHLPPLGVHPADARLDGHKVDLVEVIHSWEEDLRQYHGLRSNSPYVKTNSLLTLIEQRALKDTSMPEALRVRAQAPPAYPTYQGEPLDEFSNAERIALRDSARDAVRALEARMARGRAMLEHGVDPREGGWHEPANLLWAATRPHLLTVEILKPQFRQNVLSWPEPVKALLPTAPDGTLLRRGFRYLVVELGRLLFPTEVDLQAFRVLLMLGMSETSPEELHFLQLPDIEFTDGGVRLVQRKMRAQRVRADLHPDPEPEEEAQEFAGDGAWDVPGLLRRLLAATELSRTVFPDADPWLFLAVERRRRGVLDAEFADFTNRDRRFGRWIAAQRDAAGKALKISEPYEIRRLRKTTKVVRAVALGGTVSDLAGDDHHVEVYRLHYAHGTTAHILAGRSINRAQKWVFDRMTTPSRPVLVTAEAEQHLEEPAVAEDLGLDAELAKALRTGELDMGLVNCRNPWASPHRNDAKVCHVAPAMCMLCRNAVVFTSQIPRLLLLSDHIEHMRANLTPRHWQALWGRQAAALAEVFEECADLIPAARREIAELGLRLDLPLGMRTEFDR</sequence>
<reference evidence="2" key="1">
    <citation type="journal article" date="2014" name="Int. J. Syst. Evol. Microbiol.">
        <title>Complete genome sequence of Corynebacterium casei LMG S-19264T (=DSM 44701T), isolated from a smear-ripened cheese.</title>
        <authorList>
            <consortium name="US DOE Joint Genome Institute (JGI-PGF)"/>
            <person name="Walter F."/>
            <person name="Albersmeier A."/>
            <person name="Kalinowski J."/>
            <person name="Ruckert C."/>
        </authorList>
    </citation>
    <scope>NUCLEOTIDE SEQUENCE</scope>
    <source>
        <strain evidence="2">JCM 4714</strain>
    </source>
</reference>
<name>A0A919D6V5_9ACTN</name>
<dbReference type="AlphaFoldDB" id="A0A919D6V5"/>
<accession>A0A919D6V5</accession>
<feature type="compositionally biased region" description="Basic residues" evidence="1">
    <location>
        <begin position="1"/>
        <end position="11"/>
    </location>
</feature>
<gene>
    <name evidence="2" type="ORF">GCM10010339_78420</name>
</gene>
<feature type="region of interest" description="Disordered" evidence="1">
    <location>
        <begin position="1"/>
        <end position="22"/>
    </location>
</feature>
<evidence type="ECO:0000313" key="3">
    <source>
        <dbReference type="Proteomes" id="UP000655443"/>
    </source>
</evidence>
<comment type="caution">
    <text evidence="2">The sequence shown here is derived from an EMBL/GenBank/DDBJ whole genome shotgun (WGS) entry which is preliminary data.</text>
</comment>
<proteinExistence type="predicted"/>
<keyword evidence="3" id="KW-1185">Reference proteome</keyword>
<dbReference type="Proteomes" id="UP000655443">
    <property type="component" value="Unassembled WGS sequence"/>
</dbReference>